<dbReference type="Proteomes" id="UP000241899">
    <property type="component" value="Unassembled WGS sequence"/>
</dbReference>
<keyword evidence="2" id="KW-1185">Reference proteome</keyword>
<reference evidence="1 2" key="1">
    <citation type="submission" date="2018-03" db="EMBL/GenBank/DDBJ databases">
        <title>Rhodobacter veldkampii.</title>
        <authorList>
            <person name="Meyer T.E."/>
            <person name="Miller S."/>
            <person name="Lodha T."/>
            <person name="Gandham S."/>
            <person name="Chintalapati S."/>
            <person name="Chintalapati V.R."/>
        </authorList>
    </citation>
    <scope>NUCLEOTIDE SEQUENCE [LARGE SCALE GENOMIC DNA]</scope>
    <source>
        <strain evidence="1 2">DSM 11550</strain>
    </source>
</reference>
<gene>
    <name evidence="1" type="ORF">C5F46_10515</name>
</gene>
<evidence type="ECO:0000313" key="1">
    <source>
        <dbReference type="EMBL" id="PTE17203.1"/>
    </source>
</evidence>
<protein>
    <submittedName>
        <fullName evidence="1">Uncharacterized protein</fullName>
    </submittedName>
</protein>
<dbReference type="RefSeq" id="WP_107325309.1">
    <property type="nucleotide sequence ID" value="NZ_NHSP01000009.1"/>
</dbReference>
<comment type="caution">
    <text evidence="1">The sequence shown here is derived from an EMBL/GenBank/DDBJ whole genome shotgun (WGS) entry which is preliminary data.</text>
</comment>
<evidence type="ECO:0000313" key="2">
    <source>
        <dbReference type="Proteomes" id="UP000241899"/>
    </source>
</evidence>
<proteinExistence type="predicted"/>
<dbReference type="EMBL" id="PZKF01000022">
    <property type="protein sequence ID" value="PTE17203.1"/>
    <property type="molecule type" value="Genomic_DNA"/>
</dbReference>
<accession>A0A2T4JH85</accession>
<organism evidence="1 2">
    <name type="scientific">Phaeovulum veldkampii DSM 11550</name>
    <dbReference type="NCBI Taxonomy" id="1185920"/>
    <lineage>
        <taxon>Bacteria</taxon>
        <taxon>Pseudomonadati</taxon>
        <taxon>Pseudomonadota</taxon>
        <taxon>Alphaproteobacteria</taxon>
        <taxon>Rhodobacterales</taxon>
        <taxon>Paracoccaceae</taxon>
        <taxon>Phaeovulum</taxon>
    </lineage>
</organism>
<name>A0A2T4JH85_9RHOB</name>
<dbReference type="AlphaFoldDB" id="A0A2T4JH85"/>
<sequence>MSILQIILIGTAIIAFALWQSVRGGKRFVRAHVFLEELNKGASAEAANEAAARVFARGADKIADANAAIRAQAYAKANTKGKQAPVIEQARGKGFTL</sequence>